<protein>
    <submittedName>
        <fullName evidence="1">Uncharacterized protein</fullName>
    </submittedName>
</protein>
<keyword evidence="2" id="KW-1185">Reference proteome</keyword>
<dbReference type="AlphaFoldDB" id="A0A562QMX0"/>
<sequence length="56" mass="6372">MAKCGEHNQPTRGEVLFYSTYATAARAFFSFQLSANDYKFSYAGYFALFVRSNVKV</sequence>
<dbReference type="RefSeq" id="WP_158640000.1">
    <property type="nucleotide sequence ID" value="NZ_VLKZ01000003.1"/>
</dbReference>
<organism evidence="1 2">
    <name type="scientific">Halalkalibacter nanhaiisediminis</name>
    <dbReference type="NCBI Taxonomy" id="688079"/>
    <lineage>
        <taxon>Bacteria</taxon>
        <taxon>Bacillati</taxon>
        <taxon>Bacillota</taxon>
        <taxon>Bacilli</taxon>
        <taxon>Bacillales</taxon>
        <taxon>Bacillaceae</taxon>
        <taxon>Halalkalibacter</taxon>
    </lineage>
</organism>
<comment type="caution">
    <text evidence="1">The sequence shown here is derived from an EMBL/GenBank/DDBJ whole genome shotgun (WGS) entry which is preliminary data.</text>
</comment>
<proteinExistence type="predicted"/>
<gene>
    <name evidence="1" type="ORF">IQ10_01354</name>
</gene>
<evidence type="ECO:0000313" key="1">
    <source>
        <dbReference type="EMBL" id="TWI58023.1"/>
    </source>
</evidence>
<dbReference type="EMBL" id="VLKZ01000003">
    <property type="protein sequence ID" value="TWI58023.1"/>
    <property type="molecule type" value="Genomic_DNA"/>
</dbReference>
<evidence type="ECO:0000313" key="2">
    <source>
        <dbReference type="Proteomes" id="UP000315711"/>
    </source>
</evidence>
<accession>A0A562QMX0</accession>
<dbReference type="Proteomes" id="UP000315711">
    <property type="component" value="Unassembled WGS sequence"/>
</dbReference>
<reference evidence="1 2" key="1">
    <citation type="journal article" date="2015" name="Stand. Genomic Sci.">
        <title>Genomic Encyclopedia of Bacterial and Archaeal Type Strains, Phase III: the genomes of soil and plant-associated and newly described type strains.</title>
        <authorList>
            <person name="Whitman W.B."/>
            <person name="Woyke T."/>
            <person name="Klenk H.P."/>
            <person name="Zhou Y."/>
            <person name="Lilburn T.G."/>
            <person name="Beck B.J."/>
            <person name="De Vos P."/>
            <person name="Vandamme P."/>
            <person name="Eisen J.A."/>
            <person name="Garrity G."/>
            <person name="Hugenholtz P."/>
            <person name="Kyrpides N.C."/>
        </authorList>
    </citation>
    <scope>NUCLEOTIDE SEQUENCE [LARGE SCALE GENOMIC DNA]</scope>
    <source>
        <strain evidence="1 2">CGMCC 1.10116</strain>
    </source>
</reference>
<name>A0A562QMX0_9BACI</name>